<dbReference type="EMBL" id="JAJEKE010000003">
    <property type="protein sequence ID" value="MCQ1529049.1"/>
    <property type="molecule type" value="Genomic_DNA"/>
</dbReference>
<dbReference type="Proteomes" id="UP001651880">
    <property type="component" value="Unassembled WGS sequence"/>
</dbReference>
<dbReference type="PANTHER" id="PTHR32027">
    <property type="entry name" value="CYTOSINE DEAMINASE"/>
    <property type="match status" value="1"/>
</dbReference>
<reference evidence="2 3" key="1">
    <citation type="submission" date="2021-10" db="EMBL/GenBank/DDBJ databases">
        <title>Lutispora strain m25 sp. nov., a thermophilic, non-spore-forming bacterium isolated from a lab-scale methanogenic bioreactor digesting anaerobic sludge.</title>
        <authorList>
            <person name="El Houari A."/>
            <person name="Mcdonald J."/>
        </authorList>
    </citation>
    <scope>NUCLEOTIDE SEQUENCE [LARGE SCALE GENOMIC DNA]</scope>
    <source>
        <strain evidence="3">m25</strain>
    </source>
</reference>
<dbReference type="InterPro" id="IPR011059">
    <property type="entry name" value="Metal-dep_hydrolase_composite"/>
</dbReference>
<dbReference type="Pfam" id="PF07969">
    <property type="entry name" value="Amidohydro_3"/>
    <property type="match status" value="1"/>
</dbReference>
<accession>A0ABT1NCR3</accession>
<dbReference type="InterPro" id="IPR013108">
    <property type="entry name" value="Amidohydro_3"/>
</dbReference>
<dbReference type="CDD" id="cd01293">
    <property type="entry name" value="Bact_CD"/>
    <property type="match status" value="1"/>
</dbReference>
<dbReference type="SUPFAM" id="SSF51338">
    <property type="entry name" value="Composite domain of metallo-dependent hydrolases"/>
    <property type="match status" value="1"/>
</dbReference>
<organism evidence="2 3">
    <name type="scientific">Lutispora saccharofermentans</name>
    <dbReference type="NCBI Taxonomy" id="3024236"/>
    <lineage>
        <taxon>Bacteria</taxon>
        <taxon>Bacillati</taxon>
        <taxon>Bacillota</taxon>
        <taxon>Clostridia</taxon>
        <taxon>Lutisporales</taxon>
        <taxon>Lutisporaceae</taxon>
        <taxon>Lutispora</taxon>
    </lineage>
</organism>
<evidence type="ECO:0000259" key="1">
    <source>
        <dbReference type="Pfam" id="PF07969"/>
    </source>
</evidence>
<dbReference type="Gene3D" id="2.30.40.10">
    <property type="entry name" value="Urease, subunit C, domain 1"/>
    <property type="match status" value="1"/>
</dbReference>
<protein>
    <submittedName>
        <fullName evidence="2">Amidohydrolase family protein</fullName>
    </submittedName>
</protein>
<keyword evidence="3" id="KW-1185">Reference proteome</keyword>
<dbReference type="SUPFAM" id="SSF51556">
    <property type="entry name" value="Metallo-dependent hydrolases"/>
    <property type="match status" value="1"/>
</dbReference>
<gene>
    <name evidence="2" type="ORF">LJD61_05745</name>
</gene>
<evidence type="ECO:0000313" key="3">
    <source>
        <dbReference type="Proteomes" id="UP001651880"/>
    </source>
</evidence>
<name>A0ABT1NCR3_9FIRM</name>
<feature type="domain" description="Amidohydrolase 3" evidence="1">
    <location>
        <begin position="74"/>
        <end position="400"/>
    </location>
</feature>
<dbReference type="RefSeq" id="WP_255226566.1">
    <property type="nucleotide sequence ID" value="NZ_JAJEKE010000003.1"/>
</dbReference>
<dbReference type="InterPro" id="IPR052349">
    <property type="entry name" value="Metallo-hydrolase_Enzymes"/>
</dbReference>
<proteinExistence type="predicted"/>
<dbReference type="Gene3D" id="3.20.20.140">
    <property type="entry name" value="Metal-dependent hydrolases"/>
    <property type="match status" value="1"/>
</dbReference>
<evidence type="ECO:0000313" key="2">
    <source>
        <dbReference type="EMBL" id="MCQ1529049.1"/>
    </source>
</evidence>
<dbReference type="PANTHER" id="PTHR32027:SF0">
    <property type="entry name" value="CYTOSINE DEAMINASE"/>
    <property type="match status" value="1"/>
</dbReference>
<dbReference type="InterPro" id="IPR032466">
    <property type="entry name" value="Metal_Hydrolase"/>
</dbReference>
<sequence length="411" mass="45670">MDLIIRNAKLRNKEGLWDIGVEKGKIKAIANHLEAKAAEEIDANGKLTVPSFIDPHIHLDKVNIVEVVRPNVTGTLKEAIEIIWDKKARYTIEDIVERAGDVIRRGVLNGTTRMRTHVDVDTIGGLKPLEGVIAAKNKFKDIMDIETIAFPQEGIIKDPGCEKLMWEAMGMGADIVGGMPANENTPDDSRKHVEICFDIAEKYNADVDMHVDETDDPFYRTLEILADETIKRGWQGRVTAGHTCALAAYDDHYAGYVIEKVKKAGINMITNPVTNLVLQGRNDKQPIRRGITRVKELLAAGVTVSFGQDCVKDTFYPFGSADMLQVALVTAHAAQMTLPHEIEKVFDMITCDAAKILRLENYGLEEGKDADIVILDALTINDAIRLQPSRLYVIKGGKVIAKNEYKRELTI</sequence>
<comment type="caution">
    <text evidence="2">The sequence shown here is derived from an EMBL/GenBank/DDBJ whole genome shotgun (WGS) entry which is preliminary data.</text>
</comment>